<accession>A0ABS4QTQ4</accession>
<sequence>MKLPSLVAEASMEDFARGALTAVKKNYALALRRPEGEAGPGLRALGVLHRGISKRC</sequence>
<name>A0ABS4QTQ4_9HYPH</name>
<protein>
    <submittedName>
        <fullName evidence="1">Uncharacterized protein</fullName>
    </submittedName>
</protein>
<dbReference type="Proteomes" id="UP000730739">
    <property type="component" value="Unassembled WGS sequence"/>
</dbReference>
<keyword evidence="2" id="KW-1185">Reference proteome</keyword>
<gene>
    <name evidence="1" type="ORF">J2Z31_000527</name>
</gene>
<evidence type="ECO:0000313" key="2">
    <source>
        <dbReference type="Proteomes" id="UP000730739"/>
    </source>
</evidence>
<reference evidence="1 2" key="1">
    <citation type="submission" date="2021-03" db="EMBL/GenBank/DDBJ databases">
        <title>Genomic Encyclopedia of Type Strains, Phase IV (KMG-IV): sequencing the most valuable type-strain genomes for metagenomic binning, comparative biology and taxonomic classification.</title>
        <authorList>
            <person name="Goeker M."/>
        </authorList>
    </citation>
    <scope>NUCLEOTIDE SEQUENCE [LARGE SCALE GENOMIC DNA]</scope>
    <source>
        <strain evidence="1 2">DSM 13372</strain>
    </source>
</reference>
<dbReference type="RefSeq" id="WP_209600314.1">
    <property type="nucleotide sequence ID" value="NZ_JAGILA010000001.1"/>
</dbReference>
<proteinExistence type="predicted"/>
<comment type="caution">
    <text evidence="1">The sequence shown here is derived from an EMBL/GenBank/DDBJ whole genome shotgun (WGS) entry which is preliminary data.</text>
</comment>
<organism evidence="1 2">
    <name type="scientific">Sinorhizobium kostiense</name>
    <dbReference type="NCBI Taxonomy" id="76747"/>
    <lineage>
        <taxon>Bacteria</taxon>
        <taxon>Pseudomonadati</taxon>
        <taxon>Pseudomonadota</taxon>
        <taxon>Alphaproteobacteria</taxon>
        <taxon>Hyphomicrobiales</taxon>
        <taxon>Rhizobiaceae</taxon>
        <taxon>Sinorhizobium/Ensifer group</taxon>
        <taxon>Sinorhizobium</taxon>
    </lineage>
</organism>
<evidence type="ECO:0000313" key="1">
    <source>
        <dbReference type="EMBL" id="MBP2234037.1"/>
    </source>
</evidence>
<dbReference type="EMBL" id="JAGILA010000001">
    <property type="protein sequence ID" value="MBP2234037.1"/>
    <property type="molecule type" value="Genomic_DNA"/>
</dbReference>